<reference evidence="4" key="2">
    <citation type="journal article" date="2018" name="Nat. Microbiol.">
        <title>Leveraging single-cell genomics to expand the fungal tree of life.</title>
        <authorList>
            <person name="Ahrendt S.R."/>
            <person name="Quandt C.A."/>
            <person name="Ciobanu D."/>
            <person name="Clum A."/>
            <person name="Salamov A."/>
            <person name="Andreopoulos B."/>
            <person name="Cheng J.F."/>
            <person name="Woyke T."/>
            <person name="Pelin A."/>
            <person name="Henrissat B."/>
            <person name="Reynolds N.K."/>
            <person name="Benny G.L."/>
            <person name="Smith M.E."/>
            <person name="James T.Y."/>
            <person name="Grigoriev I.V."/>
        </authorList>
    </citation>
    <scope>NUCLEOTIDE SEQUENCE [LARGE SCALE GENOMIC DNA]</scope>
    <source>
        <strain evidence="4">CSF55</strain>
    </source>
</reference>
<dbReference type="Proteomes" id="UP000281549">
    <property type="component" value="Unassembled WGS sequence"/>
</dbReference>
<protein>
    <submittedName>
        <fullName evidence="1">Uncharacterized protein</fullName>
    </submittedName>
</protein>
<dbReference type="CDD" id="cd20557">
    <property type="entry name" value="CYCLIN_ScPCL1-like"/>
    <property type="match status" value="1"/>
</dbReference>
<dbReference type="PANTHER" id="PTHR15615">
    <property type="match status" value="1"/>
</dbReference>
<keyword evidence="3" id="KW-1185">Reference proteome</keyword>
<organism evidence="1 3">
    <name type="scientific">Rozella allomycis (strain CSF55)</name>
    <dbReference type="NCBI Taxonomy" id="988480"/>
    <lineage>
        <taxon>Eukaryota</taxon>
        <taxon>Fungi</taxon>
        <taxon>Fungi incertae sedis</taxon>
        <taxon>Cryptomycota</taxon>
        <taxon>Cryptomycota incertae sedis</taxon>
        <taxon>Rozella</taxon>
    </lineage>
</organism>
<evidence type="ECO:0000313" key="2">
    <source>
        <dbReference type="EMBL" id="RKP21538.1"/>
    </source>
</evidence>
<dbReference type="Gene3D" id="1.10.472.10">
    <property type="entry name" value="Cyclin-like"/>
    <property type="match status" value="1"/>
</dbReference>
<accession>A0A075AZV7</accession>
<dbReference type="Proteomes" id="UP000030755">
    <property type="component" value="Unassembled WGS sequence"/>
</dbReference>
<dbReference type="InterPro" id="IPR013922">
    <property type="entry name" value="Cyclin_PHO80-like"/>
</dbReference>
<evidence type="ECO:0000313" key="4">
    <source>
        <dbReference type="Proteomes" id="UP000281549"/>
    </source>
</evidence>
<dbReference type="PANTHER" id="PTHR15615:SF108">
    <property type="entry name" value="PROTEIN CNPPD1"/>
    <property type="match status" value="1"/>
</dbReference>
<reference evidence="1 3" key="1">
    <citation type="journal article" date="2013" name="Curr. Biol.">
        <title>Shared signatures of parasitism and phylogenomics unite Cryptomycota and microsporidia.</title>
        <authorList>
            <person name="James T.Y."/>
            <person name="Pelin A."/>
            <person name="Bonen L."/>
            <person name="Ahrendt S."/>
            <person name="Sain D."/>
            <person name="Corradi N."/>
            <person name="Stajich J.E."/>
        </authorList>
    </citation>
    <scope>NUCLEOTIDE SEQUENCE [LARGE SCALE GENOMIC DNA]</scope>
    <source>
        <strain evidence="1">CSF55</strain>
        <strain evidence="1">CSF55</strain>
    </source>
</reference>
<reference evidence="2" key="3">
    <citation type="submission" date="2018-08" db="EMBL/GenBank/DDBJ databases">
        <title>Leveraging single-cell genomics to expand the Fungal Tree of Life.</title>
        <authorList>
            <consortium name="DOE Joint Genome Institute"/>
            <person name="Ahrendt S.R."/>
            <person name="Quandt C.A."/>
            <person name="Ciobanu D."/>
            <person name="Clum A."/>
            <person name="Salamov A."/>
            <person name="Andreopoulos B."/>
            <person name="Cheng J.-F."/>
            <person name="Woyke T."/>
            <person name="Pelin A."/>
            <person name="Henrissat B."/>
            <person name="Reynolds N."/>
            <person name="Benny G.L."/>
            <person name="Smith M.E."/>
            <person name="James T.Y."/>
            <person name="Grigoriev I.V."/>
        </authorList>
    </citation>
    <scope>NUCLEOTIDE SEQUENCE</scope>
    <source>
        <strain evidence="2">CSF55</strain>
    </source>
</reference>
<dbReference type="Pfam" id="PF08613">
    <property type="entry name" value="Cyclin"/>
    <property type="match status" value="1"/>
</dbReference>
<dbReference type="GO" id="GO:0000307">
    <property type="term" value="C:cyclin-dependent protein kinase holoenzyme complex"/>
    <property type="evidence" value="ECO:0007669"/>
    <property type="project" value="TreeGrafter"/>
</dbReference>
<dbReference type="EMBL" id="ML004947">
    <property type="protein sequence ID" value="RKP21538.1"/>
    <property type="molecule type" value="Genomic_DNA"/>
</dbReference>
<dbReference type="STRING" id="988480.A0A075AZV7"/>
<dbReference type="GO" id="GO:0005634">
    <property type="term" value="C:nucleus"/>
    <property type="evidence" value="ECO:0007669"/>
    <property type="project" value="TreeGrafter"/>
</dbReference>
<dbReference type="HOGENOM" id="CLU_1611724_0_0_1"/>
<evidence type="ECO:0000313" key="3">
    <source>
        <dbReference type="Proteomes" id="UP000030755"/>
    </source>
</evidence>
<dbReference type="EMBL" id="KE560790">
    <property type="protein sequence ID" value="EPZ35639.1"/>
    <property type="molecule type" value="Genomic_DNA"/>
</dbReference>
<dbReference type="OrthoDB" id="10250320at2759"/>
<gene>
    <name evidence="1" type="ORF">O9G_002647</name>
    <name evidence="2" type="ORF">ROZALSC1DRAFT_27074</name>
</gene>
<proteinExistence type="predicted"/>
<dbReference type="GO" id="GO:0016538">
    <property type="term" value="F:cyclin-dependent protein serine/threonine kinase regulator activity"/>
    <property type="evidence" value="ECO:0007669"/>
    <property type="project" value="TreeGrafter"/>
</dbReference>
<dbReference type="GO" id="GO:0019901">
    <property type="term" value="F:protein kinase binding"/>
    <property type="evidence" value="ECO:0007669"/>
    <property type="project" value="InterPro"/>
</dbReference>
<dbReference type="AlphaFoldDB" id="A0A075AZV7"/>
<dbReference type="InterPro" id="IPR036915">
    <property type="entry name" value="Cyclin-like_sf"/>
</dbReference>
<dbReference type="SUPFAM" id="SSF47954">
    <property type="entry name" value="Cyclin-like"/>
    <property type="match status" value="1"/>
</dbReference>
<evidence type="ECO:0000313" key="1">
    <source>
        <dbReference type="EMBL" id="EPZ35639.1"/>
    </source>
</evidence>
<sequence length="165" mass="19012">MFECTETTERAEASIKEMPTVVKFLKEILGRTRLSTITLVLALFYLDRLKGMHPACRGTHGSGHRLLLSSLMVSSKYLFDDTYDNKTWCLVSKCFSLSEVNQMENEFLYFLQYKLSFKPFEFEAFVSHLEELLSAHMLVKSRNFQSQVDPSLYPSPALSLIKGFE</sequence>
<name>A0A075AZV7_ROZAC</name>
<dbReference type="OMA" id="YQHMLLP"/>